<dbReference type="STRING" id="395495.Lcho_2819"/>
<dbReference type="Gene3D" id="3.30.110.60">
    <property type="entry name" value="YhbY-like"/>
    <property type="match status" value="1"/>
</dbReference>
<dbReference type="SMART" id="SM01103">
    <property type="entry name" value="CRS1_YhbY"/>
    <property type="match status" value="1"/>
</dbReference>
<evidence type="ECO:0000256" key="2">
    <source>
        <dbReference type="PROSITE-ProRule" id="PRU00626"/>
    </source>
</evidence>
<dbReference type="InterPro" id="IPR035920">
    <property type="entry name" value="YhbY-like_sf"/>
</dbReference>
<organism evidence="4 5">
    <name type="scientific">Leptothrix cholodnii (strain ATCC 51168 / LMG 8142 / SP-6)</name>
    <name type="common">Leptothrix discophora (strain SP-6)</name>
    <dbReference type="NCBI Taxonomy" id="395495"/>
    <lineage>
        <taxon>Bacteria</taxon>
        <taxon>Pseudomonadati</taxon>
        <taxon>Pseudomonadota</taxon>
        <taxon>Betaproteobacteria</taxon>
        <taxon>Burkholderiales</taxon>
        <taxon>Sphaerotilaceae</taxon>
        <taxon>Leptothrix</taxon>
    </lineage>
</organism>
<accession>B1XXG4</accession>
<reference evidence="4 5" key="1">
    <citation type="submission" date="2008-03" db="EMBL/GenBank/DDBJ databases">
        <title>Complete sequence of Leptothrix cholodnii SP-6.</title>
        <authorList>
            <consortium name="US DOE Joint Genome Institute"/>
            <person name="Copeland A."/>
            <person name="Lucas S."/>
            <person name="Lapidus A."/>
            <person name="Glavina del Rio T."/>
            <person name="Dalin E."/>
            <person name="Tice H."/>
            <person name="Bruce D."/>
            <person name="Goodwin L."/>
            <person name="Pitluck S."/>
            <person name="Chertkov O."/>
            <person name="Brettin T."/>
            <person name="Detter J.C."/>
            <person name="Han C."/>
            <person name="Kuske C.R."/>
            <person name="Schmutz J."/>
            <person name="Larimer F."/>
            <person name="Land M."/>
            <person name="Hauser L."/>
            <person name="Kyrpides N."/>
            <person name="Lykidis A."/>
            <person name="Emerson D."/>
            <person name="Richardson P."/>
        </authorList>
    </citation>
    <scope>NUCLEOTIDE SEQUENCE [LARGE SCALE GENOMIC DNA]</scope>
    <source>
        <strain evidence="5">ATCC 51168 / LMG 8142 / SP-6</strain>
    </source>
</reference>
<dbReference type="SUPFAM" id="SSF75471">
    <property type="entry name" value="YhbY-like"/>
    <property type="match status" value="1"/>
</dbReference>
<proteinExistence type="predicted"/>
<dbReference type="GO" id="GO:0003723">
    <property type="term" value="F:RNA binding"/>
    <property type="evidence" value="ECO:0007669"/>
    <property type="project" value="UniProtKB-UniRule"/>
</dbReference>
<sequence length="135" mass="14829">MIGAEGLTPAVIKETDAALLAHGLIKIRVFSDQRAERETLLSTLADQLKAAPIQHIGKLLVLWRPEPEKHATPAADEFKASGPRVIKILKFSKSGSQRAQVKKMTVMGNERLTVGGIVKRAKKRIISQKKRSLAE</sequence>
<dbReference type="EMBL" id="CP001013">
    <property type="protein sequence ID" value="ACB35084.1"/>
    <property type="molecule type" value="Genomic_DNA"/>
</dbReference>
<dbReference type="PANTHER" id="PTHR40065:SF3">
    <property type="entry name" value="RNA-BINDING PROTEIN YHBY"/>
    <property type="match status" value="1"/>
</dbReference>
<dbReference type="InterPro" id="IPR001890">
    <property type="entry name" value="RNA-binding_CRM"/>
</dbReference>
<protein>
    <recommendedName>
        <fullName evidence="3">CRM domain-containing protein</fullName>
    </recommendedName>
</protein>
<evidence type="ECO:0000313" key="4">
    <source>
        <dbReference type="EMBL" id="ACB35084.1"/>
    </source>
</evidence>
<dbReference type="Pfam" id="PF01985">
    <property type="entry name" value="CRS1_YhbY"/>
    <property type="match status" value="1"/>
</dbReference>
<dbReference type="eggNOG" id="COG1534">
    <property type="taxonomic scope" value="Bacteria"/>
</dbReference>
<dbReference type="HOGENOM" id="CLU_095994_0_0_4"/>
<name>B1XXG4_LEPCP</name>
<keyword evidence="5" id="KW-1185">Reference proteome</keyword>
<evidence type="ECO:0000313" key="5">
    <source>
        <dbReference type="Proteomes" id="UP000001693"/>
    </source>
</evidence>
<evidence type="ECO:0000259" key="3">
    <source>
        <dbReference type="PROSITE" id="PS51295"/>
    </source>
</evidence>
<dbReference type="PANTHER" id="PTHR40065">
    <property type="entry name" value="RNA-BINDING PROTEIN YHBY"/>
    <property type="match status" value="1"/>
</dbReference>
<feature type="domain" description="CRM" evidence="3">
    <location>
        <begin position="1"/>
        <end position="75"/>
    </location>
</feature>
<dbReference type="PROSITE" id="PS51295">
    <property type="entry name" value="CRM"/>
    <property type="match status" value="1"/>
</dbReference>
<gene>
    <name evidence="4" type="ordered locus">Lcho_2819</name>
</gene>
<dbReference type="Proteomes" id="UP000001693">
    <property type="component" value="Chromosome"/>
</dbReference>
<keyword evidence="1 2" id="KW-0694">RNA-binding</keyword>
<dbReference type="InterPro" id="IPR051925">
    <property type="entry name" value="RNA-binding_domain"/>
</dbReference>
<evidence type="ECO:0000256" key="1">
    <source>
        <dbReference type="ARBA" id="ARBA00022884"/>
    </source>
</evidence>
<dbReference type="KEGG" id="lch:Lcho_2819"/>
<dbReference type="AlphaFoldDB" id="B1XXG4"/>